<keyword evidence="6" id="KW-0312">Gluconeogenesis</keyword>
<dbReference type="GO" id="GO:0009097">
    <property type="term" value="P:isoleucine biosynthetic process"/>
    <property type="evidence" value="ECO:0007669"/>
    <property type="project" value="TreeGrafter"/>
</dbReference>
<evidence type="ECO:0000259" key="12">
    <source>
        <dbReference type="Pfam" id="PF00291"/>
    </source>
</evidence>
<dbReference type="PROSITE" id="PS00165">
    <property type="entry name" value="DEHYDRATASE_SER_THR"/>
    <property type="match status" value="1"/>
</dbReference>
<dbReference type="GO" id="GO:0006094">
    <property type="term" value="P:gluconeogenesis"/>
    <property type="evidence" value="ECO:0007669"/>
    <property type="project" value="UniProtKB-KW"/>
</dbReference>
<dbReference type="Pfam" id="PF00291">
    <property type="entry name" value="PALP"/>
    <property type="match status" value="1"/>
</dbReference>
<evidence type="ECO:0000256" key="7">
    <source>
        <dbReference type="ARBA" id="ARBA00022490"/>
    </source>
</evidence>
<evidence type="ECO:0000256" key="11">
    <source>
        <dbReference type="SAM" id="MobiDB-lite"/>
    </source>
</evidence>
<dbReference type="Proteomes" id="UP000708148">
    <property type="component" value="Unassembled WGS sequence"/>
</dbReference>
<feature type="domain" description="Tryptophan synthase beta chain-like PALP" evidence="12">
    <location>
        <begin position="68"/>
        <end position="367"/>
    </location>
</feature>
<evidence type="ECO:0000256" key="3">
    <source>
        <dbReference type="ARBA" id="ARBA00004742"/>
    </source>
</evidence>
<keyword evidence="14" id="KW-1185">Reference proteome</keyword>
<evidence type="ECO:0000256" key="9">
    <source>
        <dbReference type="ARBA" id="ARBA00023239"/>
    </source>
</evidence>
<dbReference type="InterPro" id="IPR036052">
    <property type="entry name" value="TrpB-like_PALP_sf"/>
</dbReference>
<comment type="pathway">
    <text evidence="3">Carbohydrate biosynthesis; gluconeogenesis.</text>
</comment>
<evidence type="ECO:0000256" key="2">
    <source>
        <dbReference type="ARBA" id="ARBA00004496"/>
    </source>
</evidence>
<dbReference type="SUPFAM" id="SSF53686">
    <property type="entry name" value="Tryptophan synthase beta subunit-like PLP-dependent enzymes"/>
    <property type="match status" value="1"/>
</dbReference>
<comment type="caution">
    <text evidence="13">The sequence shown here is derived from an EMBL/GenBank/DDBJ whole genome shotgun (WGS) entry which is preliminary data.</text>
</comment>
<organism evidence="13 14">
    <name type="scientific">Ostreobium quekettii</name>
    <dbReference type="NCBI Taxonomy" id="121088"/>
    <lineage>
        <taxon>Eukaryota</taxon>
        <taxon>Viridiplantae</taxon>
        <taxon>Chlorophyta</taxon>
        <taxon>core chlorophytes</taxon>
        <taxon>Ulvophyceae</taxon>
        <taxon>TCBD clade</taxon>
        <taxon>Bryopsidales</taxon>
        <taxon>Ostreobineae</taxon>
        <taxon>Ostreobiaceae</taxon>
        <taxon>Ostreobium</taxon>
    </lineage>
</organism>
<evidence type="ECO:0000256" key="6">
    <source>
        <dbReference type="ARBA" id="ARBA00022432"/>
    </source>
</evidence>
<comment type="similarity">
    <text evidence="4">Belongs to the serine/threonine dehydratase family.</text>
</comment>
<feature type="compositionally biased region" description="Basic residues" evidence="11">
    <location>
        <begin position="1"/>
        <end position="14"/>
    </location>
</feature>
<dbReference type="EC" id="4.3.1.17" evidence="5"/>
<comment type="subcellular location">
    <subcellularLocation>
        <location evidence="2">Cytoplasm</location>
    </subcellularLocation>
</comment>
<dbReference type="FunFam" id="3.40.50.1100:FF:000040">
    <property type="entry name" value="L-serine dehydratase, putative"/>
    <property type="match status" value="1"/>
</dbReference>
<name>A0A8S1J783_9CHLO</name>
<dbReference type="GO" id="GO:0004794">
    <property type="term" value="F:threonine deaminase activity"/>
    <property type="evidence" value="ECO:0007669"/>
    <property type="project" value="TreeGrafter"/>
</dbReference>
<dbReference type="OrthoDB" id="7773036at2759"/>
<feature type="region of interest" description="Disordered" evidence="11">
    <location>
        <begin position="1"/>
        <end position="70"/>
    </location>
</feature>
<evidence type="ECO:0000313" key="13">
    <source>
        <dbReference type="EMBL" id="CAD7701767.1"/>
    </source>
</evidence>
<accession>A0A8S1J783</accession>
<evidence type="ECO:0000256" key="5">
    <source>
        <dbReference type="ARBA" id="ARBA00012093"/>
    </source>
</evidence>
<comment type="catalytic activity">
    <reaction evidence="10">
        <text>L-serine = pyruvate + NH4(+)</text>
        <dbReference type="Rhea" id="RHEA:19169"/>
        <dbReference type="ChEBI" id="CHEBI:15361"/>
        <dbReference type="ChEBI" id="CHEBI:28938"/>
        <dbReference type="ChEBI" id="CHEBI:33384"/>
        <dbReference type="EC" id="4.3.1.17"/>
    </reaction>
</comment>
<reference evidence="13" key="1">
    <citation type="submission" date="2020-12" db="EMBL/GenBank/DDBJ databases">
        <authorList>
            <person name="Iha C."/>
        </authorList>
    </citation>
    <scope>NUCLEOTIDE SEQUENCE</scope>
</reference>
<dbReference type="InterPro" id="IPR000634">
    <property type="entry name" value="Ser/Thr_deHydtase_PyrdxlP-BS"/>
</dbReference>
<dbReference type="PANTHER" id="PTHR48078">
    <property type="entry name" value="THREONINE DEHYDRATASE, MITOCHONDRIAL-RELATED"/>
    <property type="match status" value="1"/>
</dbReference>
<dbReference type="GO" id="GO:0005737">
    <property type="term" value="C:cytoplasm"/>
    <property type="evidence" value="ECO:0007669"/>
    <property type="project" value="UniProtKB-SubCell"/>
</dbReference>
<dbReference type="GO" id="GO:0030170">
    <property type="term" value="F:pyridoxal phosphate binding"/>
    <property type="evidence" value="ECO:0007669"/>
    <property type="project" value="InterPro"/>
</dbReference>
<keyword evidence="7" id="KW-0963">Cytoplasm</keyword>
<dbReference type="InterPro" id="IPR050147">
    <property type="entry name" value="Ser/Thr_Dehydratase"/>
</dbReference>
<protein>
    <recommendedName>
        <fullName evidence="5">L-serine ammonia-lyase</fullName>
        <ecNumber evidence="5">4.3.1.17</ecNumber>
    </recommendedName>
</protein>
<dbReference type="PANTHER" id="PTHR48078:SF2">
    <property type="entry name" value="CATABOLIC L-SERINE_THREONINE DEHYDRATASE"/>
    <property type="match status" value="1"/>
</dbReference>
<evidence type="ECO:0000313" key="14">
    <source>
        <dbReference type="Proteomes" id="UP000708148"/>
    </source>
</evidence>
<dbReference type="GO" id="GO:0003941">
    <property type="term" value="F:L-serine ammonia-lyase activity"/>
    <property type="evidence" value="ECO:0007669"/>
    <property type="project" value="UniProtKB-EC"/>
</dbReference>
<dbReference type="GO" id="GO:0006567">
    <property type="term" value="P:L-threonine catabolic process"/>
    <property type="evidence" value="ECO:0007669"/>
    <property type="project" value="TreeGrafter"/>
</dbReference>
<dbReference type="InterPro" id="IPR001926">
    <property type="entry name" value="TrpB-like_PALP"/>
</dbReference>
<evidence type="ECO:0000256" key="1">
    <source>
        <dbReference type="ARBA" id="ARBA00001933"/>
    </source>
</evidence>
<dbReference type="AlphaFoldDB" id="A0A8S1J783"/>
<sequence>MSLHAHQVHRHGCQRHNSTSPPSGGARRSPGREPTQGAAVRHSARQRPQFAAPRVRACHTPGANSPPLYRETPLLLSDPLSRVVGRPVYLKMENMQPSGSFKSRGLGHFCEKARSRGCDHLVISSGGNAGQAVAHSGRVLGIRVTVVVPSTTPAFMIRRIEDEGADVVVHGDVWDEADALARELAGRHGREHVPPFDHPDIWEGHASMIDEIKHQLTGSPEGNGVPSTPGAVVASVGGGGLLVGCCVGMQRAGWNDVPIVAVETEGAASFAAAVKSGRVVSVPEISSVAKSLGARRVSEECLVWRRRREILPFVMSDAQAVEACFRFAVDHRALVEPACGASLGAAYFRGDDLPGGGEEPVVVVVCGGNMATPNLLRQWAVQTRAVQHDVLGVE</sequence>
<gene>
    <name evidence="13" type="ORF">OSTQU699_LOCUS7124</name>
</gene>
<proteinExistence type="inferred from homology"/>
<keyword evidence="8" id="KW-0663">Pyridoxal phosphate</keyword>
<evidence type="ECO:0000256" key="10">
    <source>
        <dbReference type="ARBA" id="ARBA00049406"/>
    </source>
</evidence>
<comment type="cofactor">
    <cofactor evidence="1">
        <name>pyridoxal 5'-phosphate</name>
        <dbReference type="ChEBI" id="CHEBI:597326"/>
    </cofactor>
</comment>
<evidence type="ECO:0000256" key="8">
    <source>
        <dbReference type="ARBA" id="ARBA00022898"/>
    </source>
</evidence>
<dbReference type="EMBL" id="CAJHUC010001629">
    <property type="protein sequence ID" value="CAD7701767.1"/>
    <property type="molecule type" value="Genomic_DNA"/>
</dbReference>
<dbReference type="GO" id="GO:0006565">
    <property type="term" value="P:L-serine catabolic process"/>
    <property type="evidence" value="ECO:0007669"/>
    <property type="project" value="TreeGrafter"/>
</dbReference>
<dbReference type="Gene3D" id="3.40.50.1100">
    <property type="match status" value="2"/>
</dbReference>
<evidence type="ECO:0000256" key="4">
    <source>
        <dbReference type="ARBA" id="ARBA00010869"/>
    </source>
</evidence>
<keyword evidence="9" id="KW-0456">Lyase</keyword>